<dbReference type="OrthoDB" id="10249562at2759"/>
<dbReference type="HOGENOM" id="CLU_2967543_0_0_1"/>
<accession>A0A0C9VFI8</accession>
<gene>
    <name evidence="1" type="ORF">M422DRAFT_166421</name>
</gene>
<protein>
    <submittedName>
        <fullName evidence="1">Uncharacterized protein</fullName>
    </submittedName>
</protein>
<proteinExistence type="predicted"/>
<sequence>YEDEEDRLSSPFDLPNSTPFSWSWLSTINRVNTQVQKVSIFPDNLHYPQLVLISLISRL</sequence>
<dbReference type="Proteomes" id="UP000054279">
    <property type="component" value="Unassembled WGS sequence"/>
</dbReference>
<name>A0A0C9VFI8_SPHS4</name>
<dbReference type="EMBL" id="KN837111">
    <property type="protein sequence ID" value="KIJ45759.1"/>
    <property type="molecule type" value="Genomic_DNA"/>
</dbReference>
<dbReference type="AlphaFoldDB" id="A0A0C9VFI8"/>
<evidence type="ECO:0000313" key="1">
    <source>
        <dbReference type="EMBL" id="KIJ45759.1"/>
    </source>
</evidence>
<feature type="non-terminal residue" evidence="1">
    <location>
        <position position="1"/>
    </location>
</feature>
<reference evidence="1 2" key="1">
    <citation type="submission" date="2014-06" db="EMBL/GenBank/DDBJ databases">
        <title>Evolutionary Origins and Diversification of the Mycorrhizal Mutualists.</title>
        <authorList>
            <consortium name="DOE Joint Genome Institute"/>
            <consortium name="Mycorrhizal Genomics Consortium"/>
            <person name="Kohler A."/>
            <person name="Kuo A."/>
            <person name="Nagy L.G."/>
            <person name="Floudas D."/>
            <person name="Copeland A."/>
            <person name="Barry K.W."/>
            <person name="Cichocki N."/>
            <person name="Veneault-Fourrey C."/>
            <person name="LaButti K."/>
            <person name="Lindquist E.A."/>
            <person name="Lipzen A."/>
            <person name="Lundell T."/>
            <person name="Morin E."/>
            <person name="Murat C."/>
            <person name="Riley R."/>
            <person name="Ohm R."/>
            <person name="Sun H."/>
            <person name="Tunlid A."/>
            <person name="Henrissat B."/>
            <person name="Grigoriev I.V."/>
            <person name="Hibbett D.S."/>
            <person name="Martin F."/>
        </authorList>
    </citation>
    <scope>NUCLEOTIDE SEQUENCE [LARGE SCALE GENOMIC DNA]</scope>
    <source>
        <strain evidence="1 2">SS14</strain>
    </source>
</reference>
<evidence type="ECO:0000313" key="2">
    <source>
        <dbReference type="Proteomes" id="UP000054279"/>
    </source>
</evidence>
<keyword evidence="2" id="KW-1185">Reference proteome</keyword>
<organism evidence="1 2">
    <name type="scientific">Sphaerobolus stellatus (strain SS14)</name>
    <dbReference type="NCBI Taxonomy" id="990650"/>
    <lineage>
        <taxon>Eukaryota</taxon>
        <taxon>Fungi</taxon>
        <taxon>Dikarya</taxon>
        <taxon>Basidiomycota</taxon>
        <taxon>Agaricomycotina</taxon>
        <taxon>Agaricomycetes</taxon>
        <taxon>Phallomycetidae</taxon>
        <taxon>Geastrales</taxon>
        <taxon>Sphaerobolaceae</taxon>
        <taxon>Sphaerobolus</taxon>
    </lineage>
</organism>